<sequence>MCPKAPAPEAHRGRATRGGCRTGAPYTFRATVRRAARYSALDIGYVPINPTKPDMGGPAGWEVIGVIDTEGDCAEWTFPGEPDAVRTARQAVRRRLRGWDLDSLADLTALLVSELVTNALRHATGPIGVRLVRPSGLDGVLRVEVSDPLPDPPRERAARPEDESGRGLQLVASASRRWGTRPGGAGKTVWFELTVPE</sequence>
<keyword evidence="1" id="KW-0808">Transferase</keyword>
<dbReference type="Pfam" id="PF13581">
    <property type="entry name" value="HATPase_c_2"/>
    <property type="match status" value="1"/>
</dbReference>
<dbReference type="InterPro" id="IPR036890">
    <property type="entry name" value="HATPase_C_sf"/>
</dbReference>
<dbReference type="EMBL" id="BAAATM010000008">
    <property type="protein sequence ID" value="GAA2529653.1"/>
    <property type="molecule type" value="Genomic_DNA"/>
</dbReference>
<feature type="compositionally biased region" description="Basic and acidic residues" evidence="2">
    <location>
        <begin position="152"/>
        <end position="165"/>
    </location>
</feature>
<protein>
    <recommendedName>
        <fullName evidence="3">Histidine kinase/HSP90-like ATPase domain-containing protein</fullName>
    </recommendedName>
</protein>
<dbReference type="SUPFAM" id="SSF55874">
    <property type="entry name" value="ATPase domain of HSP90 chaperone/DNA topoisomerase II/histidine kinase"/>
    <property type="match status" value="1"/>
</dbReference>
<keyword evidence="1" id="KW-0723">Serine/threonine-protein kinase</keyword>
<feature type="region of interest" description="Disordered" evidence="2">
    <location>
        <begin position="145"/>
        <end position="168"/>
    </location>
</feature>
<feature type="domain" description="Histidine kinase/HSP90-like ATPase" evidence="3">
    <location>
        <begin position="78"/>
        <end position="191"/>
    </location>
</feature>
<accession>A0ABP6B1T0</accession>
<dbReference type="InterPro" id="IPR003594">
    <property type="entry name" value="HATPase_dom"/>
</dbReference>
<evidence type="ECO:0000259" key="3">
    <source>
        <dbReference type="Pfam" id="PF13581"/>
    </source>
</evidence>
<evidence type="ECO:0000256" key="2">
    <source>
        <dbReference type="SAM" id="MobiDB-lite"/>
    </source>
</evidence>
<evidence type="ECO:0000313" key="4">
    <source>
        <dbReference type="EMBL" id="GAA2529653.1"/>
    </source>
</evidence>
<dbReference type="Gene3D" id="3.30.565.10">
    <property type="entry name" value="Histidine kinase-like ATPase, C-terminal domain"/>
    <property type="match status" value="1"/>
</dbReference>
<comment type="caution">
    <text evidence="4">The sequence shown here is derived from an EMBL/GenBank/DDBJ whole genome shotgun (WGS) entry which is preliminary data.</text>
</comment>
<dbReference type="InterPro" id="IPR050267">
    <property type="entry name" value="Anti-sigma-factor_SerPK"/>
</dbReference>
<evidence type="ECO:0000256" key="1">
    <source>
        <dbReference type="ARBA" id="ARBA00022527"/>
    </source>
</evidence>
<name>A0ABP6B1T0_9ACTN</name>
<dbReference type="PANTHER" id="PTHR35526:SF3">
    <property type="entry name" value="ANTI-SIGMA-F FACTOR RSBW"/>
    <property type="match status" value="1"/>
</dbReference>
<dbReference type="PANTHER" id="PTHR35526">
    <property type="entry name" value="ANTI-SIGMA-F FACTOR RSBW-RELATED"/>
    <property type="match status" value="1"/>
</dbReference>
<keyword evidence="1" id="KW-0418">Kinase</keyword>
<dbReference type="CDD" id="cd16936">
    <property type="entry name" value="HATPase_RsbW-like"/>
    <property type="match status" value="1"/>
</dbReference>
<reference evidence="5" key="1">
    <citation type="journal article" date="2019" name="Int. J. Syst. Evol. Microbiol.">
        <title>The Global Catalogue of Microorganisms (GCM) 10K type strain sequencing project: providing services to taxonomists for standard genome sequencing and annotation.</title>
        <authorList>
            <consortium name="The Broad Institute Genomics Platform"/>
            <consortium name="The Broad Institute Genome Sequencing Center for Infectious Disease"/>
            <person name="Wu L."/>
            <person name="Ma J."/>
        </authorList>
    </citation>
    <scope>NUCLEOTIDE SEQUENCE [LARGE SCALE GENOMIC DNA]</scope>
    <source>
        <strain evidence="5">JCM 6924</strain>
    </source>
</reference>
<proteinExistence type="predicted"/>
<organism evidence="4 5">
    <name type="scientific">Streptomyces levis</name>
    <dbReference type="NCBI Taxonomy" id="285566"/>
    <lineage>
        <taxon>Bacteria</taxon>
        <taxon>Bacillati</taxon>
        <taxon>Actinomycetota</taxon>
        <taxon>Actinomycetes</taxon>
        <taxon>Kitasatosporales</taxon>
        <taxon>Streptomycetaceae</taxon>
        <taxon>Streptomyces</taxon>
    </lineage>
</organism>
<dbReference type="Proteomes" id="UP001501095">
    <property type="component" value="Unassembled WGS sequence"/>
</dbReference>
<gene>
    <name evidence="4" type="ORF">GCM10010423_25790</name>
</gene>
<evidence type="ECO:0000313" key="5">
    <source>
        <dbReference type="Proteomes" id="UP001501095"/>
    </source>
</evidence>
<keyword evidence="5" id="KW-1185">Reference proteome</keyword>